<proteinExistence type="predicted"/>
<dbReference type="Proteomes" id="UP000886595">
    <property type="component" value="Unassembled WGS sequence"/>
</dbReference>
<keyword evidence="2" id="KW-1185">Reference proteome</keyword>
<comment type="caution">
    <text evidence="1">The sequence shown here is derived from an EMBL/GenBank/DDBJ whole genome shotgun (WGS) entry which is preliminary data.</text>
</comment>
<accession>A0A8X7RM45</accession>
<gene>
    <name evidence="1" type="ORF">Bca52824_050077</name>
</gene>
<name>A0A8X7RM45_BRACI</name>
<dbReference type="EMBL" id="JAAMPC010000010">
    <property type="protein sequence ID" value="KAG2290473.1"/>
    <property type="molecule type" value="Genomic_DNA"/>
</dbReference>
<reference evidence="1 2" key="1">
    <citation type="submission" date="2020-02" db="EMBL/GenBank/DDBJ databases">
        <authorList>
            <person name="Ma Q."/>
            <person name="Huang Y."/>
            <person name="Song X."/>
            <person name="Pei D."/>
        </authorList>
    </citation>
    <scope>NUCLEOTIDE SEQUENCE [LARGE SCALE GENOMIC DNA]</scope>
    <source>
        <strain evidence="1">Sxm20200214</strain>
        <tissue evidence="1">Leaf</tissue>
    </source>
</reference>
<organism evidence="1 2">
    <name type="scientific">Brassica carinata</name>
    <name type="common">Ethiopian mustard</name>
    <name type="synonym">Abyssinian cabbage</name>
    <dbReference type="NCBI Taxonomy" id="52824"/>
    <lineage>
        <taxon>Eukaryota</taxon>
        <taxon>Viridiplantae</taxon>
        <taxon>Streptophyta</taxon>
        <taxon>Embryophyta</taxon>
        <taxon>Tracheophyta</taxon>
        <taxon>Spermatophyta</taxon>
        <taxon>Magnoliopsida</taxon>
        <taxon>eudicotyledons</taxon>
        <taxon>Gunneridae</taxon>
        <taxon>Pentapetalae</taxon>
        <taxon>rosids</taxon>
        <taxon>malvids</taxon>
        <taxon>Brassicales</taxon>
        <taxon>Brassicaceae</taxon>
        <taxon>Brassiceae</taxon>
        <taxon>Brassica</taxon>
    </lineage>
</organism>
<evidence type="ECO:0000313" key="1">
    <source>
        <dbReference type="EMBL" id="KAG2290473.1"/>
    </source>
</evidence>
<dbReference type="AlphaFoldDB" id="A0A8X7RM45"/>
<sequence>MEASQRQLLLSWRGESFPHNSVSFGEFSDTVTMQKPMLVSRPVSYAFDLHPPTDTQFGEYTLAFTKSLHNQ</sequence>
<protein>
    <submittedName>
        <fullName evidence="1">Uncharacterized protein</fullName>
    </submittedName>
</protein>
<evidence type="ECO:0000313" key="2">
    <source>
        <dbReference type="Proteomes" id="UP000886595"/>
    </source>
</evidence>
<dbReference type="OrthoDB" id="10293396at2759"/>